<dbReference type="InterPro" id="IPR015222">
    <property type="entry name" value="Tam41"/>
</dbReference>
<evidence type="ECO:0000256" key="8">
    <source>
        <dbReference type="ARBA" id="ARBA00012487"/>
    </source>
</evidence>
<keyword evidence="25" id="KW-1185">Reference proteome</keyword>
<comment type="similarity">
    <text evidence="20">Belongs to the vestigial family.</text>
</comment>
<dbReference type="OrthoDB" id="341477at2759"/>
<evidence type="ECO:0000256" key="16">
    <source>
        <dbReference type="ARBA" id="ARBA00023128"/>
    </source>
</evidence>
<keyword evidence="14" id="KW-0460">Magnesium</keyword>
<evidence type="ECO:0000256" key="11">
    <source>
        <dbReference type="ARBA" id="ARBA00022679"/>
    </source>
</evidence>
<keyword evidence="17" id="KW-0472">Membrane</keyword>
<evidence type="ECO:0000256" key="3">
    <source>
        <dbReference type="ARBA" id="ARBA00003203"/>
    </source>
</evidence>
<keyword evidence="11 24" id="KW-0808">Transferase</keyword>
<evidence type="ECO:0000256" key="19">
    <source>
        <dbReference type="ARBA" id="ARBA00023264"/>
    </source>
</evidence>
<dbReference type="SMART" id="SM00711">
    <property type="entry name" value="TDU"/>
    <property type="match status" value="2"/>
</dbReference>
<evidence type="ECO:0000256" key="22">
    <source>
        <dbReference type="ARBA" id="ARBA00031502"/>
    </source>
</evidence>
<keyword evidence="19" id="KW-1208">Phospholipid metabolism</keyword>
<comment type="function">
    <text evidence="3">Catalyzes the conversion of phosphatidic acid (PA) to CDP-diacylglycerol (CDP-DAG), an essential intermediate in the synthesis of phosphatidylglycerol, cardiolipin and phosphatidylinositol.</text>
</comment>
<evidence type="ECO:0000256" key="7">
    <source>
        <dbReference type="ARBA" id="ARBA00005458"/>
    </source>
</evidence>
<evidence type="ECO:0000256" key="1">
    <source>
        <dbReference type="ARBA" id="ARBA00001946"/>
    </source>
</evidence>
<dbReference type="PANTHER" id="PTHR13619">
    <property type="entry name" value="PHOSPHATIDATE CYTIDYLYLTRANSFERASE, MITOCHONDRIAL"/>
    <property type="match status" value="1"/>
</dbReference>
<dbReference type="GO" id="GO:0016024">
    <property type="term" value="P:CDP-diacylglycerol biosynthetic process"/>
    <property type="evidence" value="ECO:0007669"/>
    <property type="project" value="UniProtKB-UniPathway"/>
</dbReference>
<feature type="region of interest" description="Disordered" evidence="23">
    <location>
        <begin position="509"/>
        <end position="536"/>
    </location>
</feature>
<keyword evidence="12 24" id="KW-0548">Nucleotidyltransferase</keyword>
<keyword evidence="15" id="KW-0443">Lipid metabolism</keyword>
<evidence type="ECO:0000313" key="25">
    <source>
        <dbReference type="Proteomes" id="UP000319801"/>
    </source>
</evidence>
<evidence type="ECO:0000256" key="14">
    <source>
        <dbReference type="ARBA" id="ARBA00022842"/>
    </source>
</evidence>
<evidence type="ECO:0000256" key="9">
    <source>
        <dbReference type="ARBA" id="ARBA00018337"/>
    </source>
</evidence>
<dbReference type="EC" id="2.7.7.41" evidence="8"/>
<dbReference type="GO" id="GO:0005743">
    <property type="term" value="C:mitochondrial inner membrane"/>
    <property type="evidence" value="ECO:0007669"/>
    <property type="project" value="UniProtKB-SubCell"/>
</dbReference>
<dbReference type="EMBL" id="VCAZ01000013">
    <property type="protein sequence ID" value="TSK45810.1"/>
    <property type="molecule type" value="Genomic_DNA"/>
</dbReference>
<dbReference type="GO" id="GO:0006355">
    <property type="term" value="P:regulation of DNA-templated transcription"/>
    <property type="evidence" value="ECO:0007669"/>
    <property type="project" value="InterPro"/>
</dbReference>
<evidence type="ECO:0000256" key="21">
    <source>
        <dbReference type="ARBA" id="ARBA00029893"/>
    </source>
</evidence>
<evidence type="ECO:0000256" key="15">
    <source>
        <dbReference type="ARBA" id="ARBA00023098"/>
    </source>
</evidence>
<evidence type="ECO:0000256" key="2">
    <source>
        <dbReference type="ARBA" id="ARBA00002229"/>
    </source>
</evidence>
<dbReference type="GO" id="GO:0032049">
    <property type="term" value="P:cardiolipin biosynthetic process"/>
    <property type="evidence" value="ECO:0007669"/>
    <property type="project" value="InterPro"/>
</dbReference>
<dbReference type="InterPro" id="IPR006627">
    <property type="entry name" value="TDU_repeat"/>
</dbReference>
<comment type="pathway">
    <text evidence="5">Phospholipid metabolism; CDP-diacylglycerol biosynthesis; CDP-diacylglycerol from sn-glycerol 3-phosphate: step 3/3.</text>
</comment>
<evidence type="ECO:0000256" key="20">
    <source>
        <dbReference type="ARBA" id="ARBA00025784"/>
    </source>
</evidence>
<evidence type="ECO:0000256" key="6">
    <source>
        <dbReference type="ARBA" id="ARBA00005189"/>
    </source>
</evidence>
<keyword evidence="10" id="KW-0444">Lipid biosynthesis</keyword>
<feature type="region of interest" description="Disordered" evidence="23">
    <location>
        <begin position="308"/>
        <end position="328"/>
    </location>
</feature>
<reference evidence="24 25" key="1">
    <citation type="journal article" date="2019" name="Genome Biol. Evol.">
        <title>Whole-Genome Sequencing of the Giant Devil Catfish, Bagarius yarrelli.</title>
        <authorList>
            <person name="Jiang W."/>
            <person name="Lv Y."/>
            <person name="Cheng L."/>
            <person name="Yang K."/>
            <person name="Chao B."/>
            <person name="Wang X."/>
            <person name="Li Y."/>
            <person name="Pan X."/>
            <person name="You X."/>
            <person name="Zhang Y."/>
            <person name="Yang J."/>
            <person name="Li J."/>
            <person name="Zhang X."/>
            <person name="Liu S."/>
            <person name="Sun C."/>
            <person name="Yang J."/>
            <person name="Shi Q."/>
        </authorList>
    </citation>
    <scope>NUCLEOTIDE SEQUENCE [LARGE SCALE GENOMIC DNA]</scope>
    <source>
        <strain evidence="24">JWS20170419001</strain>
        <tissue evidence="24">Muscle</tissue>
    </source>
</reference>
<dbReference type="PANTHER" id="PTHR13619:SF0">
    <property type="entry name" value="PHOSPHATIDATE CYTIDYLYLTRANSFERASE, MITOCHONDRIAL"/>
    <property type="match status" value="1"/>
</dbReference>
<evidence type="ECO:0000313" key="24">
    <source>
        <dbReference type="EMBL" id="TSK45810.1"/>
    </source>
</evidence>
<evidence type="ECO:0000256" key="4">
    <source>
        <dbReference type="ARBA" id="ARBA00004443"/>
    </source>
</evidence>
<evidence type="ECO:0000256" key="10">
    <source>
        <dbReference type="ARBA" id="ARBA00022516"/>
    </source>
</evidence>
<proteinExistence type="inferred from homology"/>
<comment type="caution">
    <text evidence="24">The sequence shown here is derived from an EMBL/GenBank/DDBJ whole genome shotgun (WGS) entry which is preliminary data.</text>
</comment>
<feature type="compositionally biased region" description="Polar residues" evidence="23">
    <location>
        <begin position="511"/>
        <end position="536"/>
    </location>
</feature>
<comment type="similarity">
    <text evidence="7">Belongs to the TAM41 family.</text>
</comment>
<keyword evidence="13" id="KW-0999">Mitochondrion inner membrane</keyword>
<gene>
    <name evidence="24" type="ORF">Baya_4901</name>
</gene>
<dbReference type="UniPathway" id="UPA00557">
    <property type="reaction ID" value="UER00614"/>
</dbReference>
<evidence type="ECO:0000256" key="17">
    <source>
        <dbReference type="ARBA" id="ARBA00023136"/>
    </source>
</evidence>
<keyword evidence="16" id="KW-0496">Mitochondrion</keyword>
<comment type="cofactor">
    <cofactor evidence="1">
        <name>Mg(2+)</name>
        <dbReference type="ChEBI" id="CHEBI:18420"/>
    </cofactor>
</comment>
<protein>
    <recommendedName>
        <fullName evidence="9">Phosphatidate cytidylyltransferase, mitochondrial</fullName>
        <ecNumber evidence="8">2.7.7.41</ecNumber>
    </recommendedName>
    <alternativeName>
        <fullName evidence="21">CDP-diacylglycerol synthase</fullName>
    </alternativeName>
    <alternativeName>
        <fullName evidence="22">Mitochondrial translocator assembly and maintenance protein 41 homolog</fullName>
    </alternativeName>
</protein>
<dbReference type="Proteomes" id="UP000319801">
    <property type="component" value="Unassembled WGS sequence"/>
</dbReference>
<sequence length="536" mass="60257">MALAALQSTGVFYRKVLSQFPQDISLAFAYGSGVFKQAGTSQGQMRNNMLDFVFAVDDSITWHTVNLIENRKHYSFLKYLGPKHISRVQDDYGARVYYNTLVPSEDRLIKYGVISTEALIDDLLHWKTMYMAGRLHKPVRILVQKENAKLRTALMANLKSAVIASFLMLPESFSEEELFLNIAGLSYCGDFRMVIGEDKSKVSNIVRDNMEHFRILYNNILQECPQVVYKPQQGKLEVDKSPEGQYTQLMALPRTLQQQMTRLVDSPGKNRDVEEILLQLAYDPDCGLLVQQGEAALRGESRMQPMPSAVNNHRTAPPPISPSKRKHSIEMNDDSMDPNNEHVAKMSRLFATHLGKPTNGDYRREPRDRSRSPIERLHAAHLYAHMPNLAMEQPLALTKNSTKIHNSPSVSPVERQQNRPSVITCAPANNRNCNLSHCTVSHNGCSPSNYRRPSNSNTACDPVIEEHFRRSLGKNYREPEPVTNSVSITGSVDDHFTKALGETWLQIKAKGSSTGSPDSSPNTHMVNINHSPSLVS</sequence>
<accession>A0A556TRC4</accession>
<comment type="function">
    <text evidence="2">May act as a specific coactivator for the mammalian TEFs.</text>
</comment>
<evidence type="ECO:0000256" key="12">
    <source>
        <dbReference type="ARBA" id="ARBA00022695"/>
    </source>
</evidence>
<name>A0A556TRC4_BAGYA</name>
<comment type="pathway">
    <text evidence="6">Lipid metabolism.</text>
</comment>
<dbReference type="AlphaFoldDB" id="A0A556TRC4"/>
<comment type="subcellular location">
    <subcellularLocation>
        <location evidence="4">Mitochondrion inner membrane</location>
        <topology evidence="4">Peripheral membrane protein</topology>
        <orientation evidence="4">Matrix side</orientation>
    </subcellularLocation>
</comment>
<evidence type="ECO:0000256" key="13">
    <source>
        <dbReference type="ARBA" id="ARBA00022792"/>
    </source>
</evidence>
<evidence type="ECO:0000256" key="5">
    <source>
        <dbReference type="ARBA" id="ARBA00005119"/>
    </source>
</evidence>
<keyword evidence="18" id="KW-0594">Phospholipid biosynthesis</keyword>
<evidence type="ECO:0000256" key="23">
    <source>
        <dbReference type="SAM" id="MobiDB-lite"/>
    </source>
</evidence>
<dbReference type="Pfam" id="PF09139">
    <property type="entry name" value="Tam41_Mmp37"/>
    <property type="match status" value="1"/>
</dbReference>
<organism evidence="24 25">
    <name type="scientific">Bagarius yarrelli</name>
    <name type="common">Goonch</name>
    <name type="synonym">Bagrus yarrelli</name>
    <dbReference type="NCBI Taxonomy" id="175774"/>
    <lineage>
        <taxon>Eukaryota</taxon>
        <taxon>Metazoa</taxon>
        <taxon>Chordata</taxon>
        <taxon>Craniata</taxon>
        <taxon>Vertebrata</taxon>
        <taxon>Euteleostomi</taxon>
        <taxon>Actinopterygii</taxon>
        <taxon>Neopterygii</taxon>
        <taxon>Teleostei</taxon>
        <taxon>Ostariophysi</taxon>
        <taxon>Siluriformes</taxon>
        <taxon>Sisoridae</taxon>
        <taxon>Sisorinae</taxon>
        <taxon>Bagarius</taxon>
    </lineage>
</organism>
<dbReference type="GO" id="GO:0004605">
    <property type="term" value="F:phosphatidate cytidylyltransferase activity"/>
    <property type="evidence" value="ECO:0007669"/>
    <property type="project" value="UniProtKB-EC"/>
</dbReference>
<evidence type="ECO:0000256" key="18">
    <source>
        <dbReference type="ARBA" id="ARBA00023209"/>
    </source>
</evidence>